<dbReference type="SMART" id="SM00304">
    <property type="entry name" value="HAMP"/>
    <property type="match status" value="1"/>
</dbReference>
<dbReference type="InterPro" id="IPR036097">
    <property type="entry name" value="HisK_dim/P_sf"/>
</dbReference>
<dbReference type="InterPro" id="IPR003594">
    <property type="entry name" value="HATPase_dom"/>
</dbReference>
<dbReference type="RefSeq" id="WP_087641238.1">
    <property type="nucleotide sequence ID" value="NZ_CP147246.1"/>
</dbReference>
<dbReference type="SMART" id="SM00387">
    <property type="entry name" value="HATPase_c"/>
    <property type="match status" value="1"/>
</dbReference>
<feature type="domain" description="Histidine kinase" evidence="15">
    <location>
        <begin position="269"/>
        <end position="488"/>
    </location>
</feature>
<evidence type="ECO:0000313" key="17">
    <source>
        <dbReference type="EMBL" id="OUZ33451.1"/>
    </source>
</evidence>
<evidence type="ECO:0000256" key="5">
    <source>
        <dbReference type="ARBA" id="ARBA00022553"/>
    </source>
</evidence>
<evidence type="ECO:0000256" key="3">
    <source>
        <dbReference type="ARBA" id="ARBA00012438"/>
    </source>
</evidence>
<gene>
    <name evidence="18" type="ORF">A5889_000917</name>
    <name evidence="17" type="ORF">A5889_002164</name>
</gene>
<accession>A0A200J9D2</accession>
<keyword evidence="8" id="KW-0547">Nucleotide-binding</keyword>
<reference evidence="18" key="2">
    <citation type="submission" date="2017-05" db="EMBL/GenBank/DDBJ databases">
        <authorList>
            <consortium name="The Broad Institute Genomics Platform"/>
            <consortium name="The Broad Institute Genomic Center for Infectious Diseases"/>
            <person name="Earl A."/>
            <person name="Manson A."/>
            <person name="Schwartman J."/>
            <person name="Gilmore M."/>
            <person name="Abouelleil A."/>
            <person name="Cao P."/>
            <person name="Chapman S."/>
            <person name="Cusick C."/>
            <person name="Shea T."/>
            <person name="Young S."/>
            <person name="Neafsey D."/>
            <person name="Nusbaum C."/>
            <person name="Birren B."/>
        </authorList>
    </citation>
    <scope>NUCLEOTIDE SEQUENCE</scope>
    <source>
        <strain evidence="18">9D6_DIV0238</strain>
    </source>
</reference>
<reference evidence="18" key="3">
    <citation type="submission" date="2024-03" db="EMBL/GenBank/DDBJ databases">
        <title>The Genome Sequence of Enterococcus sp. DIV0238c.</title>
        <authorList>
            <consortium name="The Broad Institute Genomics Platform"/>
            <consortium name="The Broad Institute Microbial Omics Core"/>
            <consortium name="The Broad Institute Genomic Center for Infectious Diseases"/>
            <person name="Earl A."/>
            <person name="Manson A."/>
            <person name="Gilmore M."/>
            <person name="Schwartman J."/>
            <person name="Shea T."/>
            <person name="Abouelleil A."/>
            <person name="Cao P."/>
            <person name="Chapman S."/>
            <person name="Cusick C."/>
            <person name="Young S."/>
            <person name="Neafsey D."/>
            <person name="Nusbaum C."/>
            <person name="Birren B."/>
        </authorList>
    </citation>
    <scope>NUCLEOTIDE SEQUENCE</scope>
    <source>
        <strain evidence="18">9D6_DIV0238</strain>
    </source>
</reference>
<dbReference type="InterPro" id="IPR005467">
    <property type="entry name" value="His_kinase_dom"/>
</dbReference>
<evidence type="ECO:0000259" key="15">
    <source>
        <dbReference type="PROSITE" id="PS50109"/>
    </source>
</evidence>
<dbReference type="SUPFAM" id="SSF47384">
    <property type="entry name" value="Homodimeric domain of signal transducing histidine kinase"/>
    <property type="match status" value="1"/>
</dbReference>
<evidence type="ECO:0000313" key="19">
    <source>
        <dbReference type="Proteomes" id="UP000196151"/>
    </source>
</evidence>
<keyword evidence="7 14" id="KW-0812">Transmembrane</keyword>
<dbReference type="EMBL" id="NIBQ01000002">
    <property type="protein sequence ID" value="OUZ33451.1"/>
    <property type="molecule type" value="Genomic_DNA"/>
</dbReference>
<evidence type="ECO:0000313" key="18">
    <source>
        <dbReference type="EMBL" id="WYJ93419.1"/>
    </source>
</evidence>
<evidence type="ECO:0000256" key="7">
    <source>
        <dbReference type="ARBA" id="ARBA00022692"/>
    </source>
</evidence>
<proteinExistence type="predicted"/>
<dbReference type="InterPro" id="IPR036890">
    <property type="entry name" value="HATPase_C_sf"/>
</dbReference>
<evidence type="ECO:0000259" key="16">
    <source>
        <dbReference type="PROSITE" id="PS50885"/>
    </source>
</evidence>
<dbReference type="GO" id="GO:0005886">
    <property type="term" value="C:plasma membrane"/>
    <property type="evidence" value="ECO:0007669"/>
    <property type="project" value="UniProtKB-SubCell"/>
</dbReference>
<dbReference type="Proteomes" id="UP000196151">
    <property type="component" value="Chromosome"/>
</dbReference>
<dbReference type="FunFam" id="3.30.565.10:FF:000006">
    <property type="entry name" value="Sensor histidine kinase WalK"/>
    <property type="match status" value="1"/>
</dbReference>
<protein>
    <recommendedName>
        <fullName evidence="3">histidine kinase</fullName>
        <ecNumber evidence="3">2.7.13.3</ecNumber>
    </recommendedName>
</protein>
<evidence type="ECO:0000256" key="11">
    <source>
        <dbReference type="ARBA" id="ARBA00022989"/>
    </source>
</evidence>
<dbReference type="PRINTS" id="PR00344">
    <property type="entry name" value="BCTRLSENSOR"/>
</dbReference>
<dbReference type="GO" id="GO:0000155">
    <property type="term" value="F:phosphorelay sensor kinase activity"/>
    <property type="evidence" value="ECO:0007669"/>
    <property type="project" value="InterPro"/>
</dbReference>
<reference evidence="17" key="1">
    <citation type="submission" date="2017-05" db="EMBL/GenBank/DDBJ databases">
        <title>The Genome Sequence of Enterococcus sp. 9D6_DIV0238.</title>
        <authorList>
            <consortium name="The Broad Institute Genomics Platform"/>
            <consortium name="The Broad Institute Genomic Center for Infectious Diseases"/>
            <person name="Earl A."/>
            <person name="Manson A."/>
            <person name="Schwartman J."/>
            <person name="Gilmore M."/>
            <person name="Abouelleil A."/>
            <person name="Cao P."/>
            <person name="Chapman S."/>
            <person name="Cusick C."/>
            <person name="Shea T."/>
            <person name="Young S."/>
            <person name="Neafsey D."/>
            <person name="Nusbaum C."/>
            <person name="Birren B."/>
        </authorList>
    </citation>
    <scope>NUCLEOTIDE SEQUENCE [LARGE SCALE GENOMIC DNA]</scope>
    <source>
        <strain evidence="17">9D6_DIV0238</strain>
    </source>
</reference>
<keyword evidence="19" id="KW-1185">Reference proteome</keyword>
<dbReference type="SUPFAM" id="SSF55874">
    <property type="entry name" value="ATPase domain of HSP90 chaperone/DNA topoisomerase II/histidine kinase"/>
    <property type="match status" value="1"/>
</dbReference>
<dbReference type="InterPro" id="IPR003660">
    <property type="entry name" value="HAMP_dom"/>
</dbReference>
<dbReference type="PANTHER" id="PTHR45528">
    <property type="entry name" value="SENSOR HISTIDINE KINASE CPXA"/>
    <property type="match status" value="1"/>
</dbReference>
<keyword evidence="13 14" id="KW-0472">Membrane</keyword>
<evidence type="ECO:0000256" key="2">
    <source>
        <dbReference type="ARBA" id="ARBA00004651"/>
    </source>
</evidence>
<dbReference type="InterPro" id="IPR004358">
    <property type="entry name" value="Sig_transdc_His_kin-like_C"/>
</dbReference>
<dbReference type="EC" id="2.7.13.3" evidence="3"/>
<organism evidence="17">
    <name type="scientific">Candidatus Enterococcus dunnyi</name>
    <dbReference type="NCBI Taxonomy" id="1834192"/>
    <lineage>
        <taxon>Bacteria</taxon>
        <taxon>Bacillati</taxon>
        <taxon>Bacillota</taxon>
        <taxon>Bacilli</taxon>
        <taxon>Lactobacillales</taxon>
        <taxon>Enterococcaceae</taxon>
        <taxon>Enterococcus</taxon>
    </lineage>
</organism>
<keyword evidence="11 14" id="KW-1133">Transmembrane helix</keyword>
<keyword evidence="6" id="KW-0808">Transferase</keyword>
<evidence type="ECO:0000256" key="4">
    <source>
        <dbReference type="ARBA" id="ARBA00022475"/>
    </source>
</evidence>
<keyword evidence="12" id="KW-0902">Two-component regulatory system</keyword>
<dbReference type="InterPro" id="IPR050398">
    <property type="entry name" value="HssS/ArlS-like"/>
</dbReference>
<dbReference type="SMART" id="SM00388">
    <property type="entry name" value="HisKA"/>
    <property type="match status" value="1"/>
</dbReference>
<keyword evidence="5" id="KW-0597">Phosphoprotein</keyword>
<feature type="domain" description="HAMP" evidence="16">
    <location>
        <begin position="199"/>
        <end position="254"/>
    </location>
</feature>
<dbReference type="InterPro" id="IPR003661">
    <property type="entry name" value="HisK_dim/P_dom"/>
</dbReference>
<dbReference type="Gene3D" id="1.10.287.130">
    <property type="match status" value="1"/>
</dbReference>
<evidence type="ECO:0000256" key="1">
    <source>
        <dbReference type="ARBA" id="ARBA00000085"/>
    </source>
</evidence>
<dbReference type="OrthoDB" id="335833at2"/>
<dbReference type="PROSITE" id="PS51257">
    <property type="entry name" value="PROKAR_LIPOPROTEIN"/>
    <property type="match status" value="1"/>
</dbReference>
<dbReference type="Gene3D" id="3.30.565.10">
    <property type="entry name" value="Histidine kinase-like ATPase, C-terminal domain"/>
    <property type="match status" value="1"/>
</dbReference>
<evidence type="ECO:0000256" key="14">
    <source>
        <dbReference type="SAM" id="Phobius"/>
    </source>
</evidence>
<dbReference type="Pfam" id="PF00512">
    <property type="entry name" value="HisKA"/>
    <property type="match status" value="1"/>
</dbReference>
<evidence type="ECO:0000256" key="13">
    <source>
        <dbReference type="ARBA" id="ARBA00023136"/>
    </source>
</evidence>
<dbReference type="PROSITE" id="PS50109">
    <property type="entry name" value="HIS_KIN"/>
    <property type="match status" value="1"/>
</dbReference>
<keyword evidence="10" id="KW-0067">ATP-binding</keyword>
<feature type="transmembrane region" description="Helical" evidence="14">
    <location>
        <begin position="174"/>
        <end position="193"/>
    </location>
</feature>
<dbReference type="Gene3D" id="6.10.340.10">
    <property type="match status" value="1"/>
</dbReference>
<comment type="catalytic activity">
    <reaction evidence="1">
        <text>ATP + protein L-histidine = ADP + protein N-phospho-L-histidine.</text>
        <dbReference type="EC" id="2.7.13.3"/>
    </reaction>
</comment>
<keyword evidence="9" id="KW-0418">Kinase</keyword>
<sequence length="494" mass="56009">MTIKRRFLISYIGGITIACLSLVSIICIVLYVTTGRIPSPGTLYRTFTQQRSLSPEEELAYVKLRGIAKTEPEQLLYPEEDVKKMIQQFEGESLGVVVRQNEEINYYSQELVEKSLIVHFPKFDANNIETRGTIDNAGRLYRYMKFDFYFKNQVPGTLLVLKKENNILDFMTKWGIWIIVFILLLSIGGVLFLNQLLKKTIIQPLENLGSGMSEIGTGHLQAPMTKQPEKTALEVKQLTDDFEKMRTALISSTNEQEKLEINRKELVASISHDLKTPITSIIGYVEGLLDGVADSPEKQDKYLRTIHTKAIALNELIEELFLYSKLDADAIAFHFEAINISEFLKHLIEEFQLRKQQVSLELIDQTASSSKVYGDRMQLNRVFTNLIENSLKFKQNERPLTVDINISDQDQFVEIRVTDNGQGIAKEQLPFVFDHFYRGEKARPTQTGGSGLGLAIVKQIVDMHEGKVMIKSELDKGTTVSILLKKVDGGSSNV</sequence>
<evidence type="ECO:0000256" key="12">
    <source>
        <dbReference type="ARBA" id="ARBA00023012"/>
    </source>
</evidence>
<evidence type="ECO:0000256" key="6">
    <source>
        <dbReference type="ARBA" id="ARBA00022679"/>
    </source>
</evidence>
<evidence type="ECO:0000256" key="10">
    <source>
        <dbReference type="ARBA" id="ARBA00022840"/>
    </source>
</evidence>
<evidence type="ECO:0000256" key="9">
    <source>
        <dbReference type="ARBA" id="ARBA00022777"/>
    </source>
</evidence>
<dbReference type="EMBL" id="CP147246">
    <property type="protein sequence ID" value="WYJ93419.1"/>
    <property type="molecule type" value="Genomic_DNA"/>
</dbReference>
<evidence type="ECO:0000256" key="8">
    <source>
        <dbReference type="ARBA" id="ARBA00022741"/>
    </source>
</evidence>
<dbReference type="PROSITE" id="PS50885">
    <property type="entry name" value="HAMP"/>
    <property type="match status" value="1"/>
</dbReference>
<dbReference type="CDD" id="cd00082">
    <property type="entry name" value="HisKA"/>
    <property type="match status" value="1"/>
</dbReference>
<keyword evidence="4" id="KW-1003">Cell membrane</keyword>
<comment type="subcellular location">
    <subcellularLocation>
        <location evidence="2">Cell membrane</location>
        <topology evidence="2">Multi-pass membrane protein</topology>
    </subcellularLocation>
</comment>
<dbReference type="PANTHER" id="PTHR45528:SF1">
    <property type="entry name" value="SENSOR HISTIDINE KINASE CPXA"/>
    <property type="match status" value="1"/>
</dbReference>
<dbReference type="FunFam" id="1.10.287.130:FF:000001">
    <property type="entry name" value="Two-component sensor histidine kinase"/>
    <property type="match status" value="1"/>
</dbReference>
<dbReference type="Pfam" id="PF02518">
    <property type="entry name" value="HATPase_c"/>
    <property type="match status" value="1"/>
</dbReference>
<dbReference type="AlphaFoldDB" id="A0A200J9D2"/>
<name>A0A200J9D2_9ENTE</name>
<feature type="transmembrane region" description="Helical" evidence="14">
    <location>
        <begin position="7"/>
        <end position="32"/>
    </location>
</feature>
<dbReference type="GO" id="GO:0005524">
    <property type="term" value="F:ATP binding"/>
    <property type="evidence" value="ECO:0007669"/>
    <property type="project" value="UniProtKB-KW"/>
</dbReference>
<dbReference type="CDD" id="cd00075">
    <property type="entry name" value="HATPase"/>
    <property type="match status" value="1"/>
</dbReference>